<dbReference type="PANTHER" id="PTHR16201:SF11">
    <property type="entry name" value="PQ-LOOP REPEAT-CONTAINING PROTEIN"/>
    <property type="match status" value="1"/>
</dbReference>
<dbReference type="SMART" id="SM00679">
    <property type="entry name" value="CTNS"/>
    <property type="match status" value="2"/>
</dbReference>
<evidence type="ECO:0000256" key="1">
    <source>
        <dbReference type="ARBA" id="ARBA00004141"/>
    </source>
</evidence>
<feature type="transmembrane region" description="Helical" evidence="5">
    <location>
        <begin position="111"/>
        <end position="135"/>
    </location>
</feature>
<sequence length="252" mass="28207">MSVVLAVVLIVGTLISYIPQYVSIFKSKSSEGLSFLMMGLGLASSLLTLLNTVMFYWEKLTCCSTLNFYQCLANNLVPEQLSISPICLIVLYLFFLYYFDKKKQTLRDYVISLAFFAISMIVPIIFATAALLMYFGRLVSPTKLIEFARLVGLLSAILVFVQWAPQVITTLRLGKAGALSLPMLLIQCPGSFLVVGFQLTAPLSEWTTWSPSLVSGLAQALLIILILFFKLRTKCYKSRTPEEDFLVPKFED</sequence>
<evidence type="ECO:0000256" key="3">
    <source>
        <dbReference type="ARBA" id="ARBA00022989"/>
    </source>
</evidence>
<proteinExistence type="predicted"/>
<evidence type="ECO:0000256" key="5">
    <source>
        <dbReference type="SAM" id="Phobius"/>
    </source>
</evidence>
<dbReference type="GO" id="GO:0016020">
    <property type="term" value="C:membrane"/>
    <property type="evidence" value="ECO:0007669"/>
    <property type="project" value="UniProtKB-SubCell"/>
</dbReference>
<evidence type="ECO:0000256" key="4">
    <source>
        <dbReference type="ARBA" id="ARBA00023136"/>
    </source>
</evidence>
<protein>
    <submittedName>
        <fullName evidence="6">Uncharacterized protein</fullName>
    </submittedName>
</protein>
<keyword evidence="4 5" id="KW-0472">Membrane</keyword>
<keyword evidence="2 5" id="KW-0812">Transmembrane</keyword>
<dbReference type="AlphaFoldDB" id="A0A6B2LER3"/>
<keyword evidence="3 5" id="KW-1133">Transmembrane helix</keyword>
<accession>A0A6B2LER3</accession>
<evidence type="ECO:0000256" key="2">
    <source>
        <dbReference type="ARBA" id="ARBA00022692"/>
    </source>
</evidence>
<feature type="transmembrane region" description="Helical" evidence="5">
    <location>
        <begin position="82"/>
        <end position="99"/>
    </location>
</feature>
<feature type="transmembrane region" description="Helical" evidence="5">
    <location>
        <begin position="147"/>
        <end position="164"/>
    </location>
</feature>
<feature type="transmembrane region" description="Helical" evidence="5">
    <location>
        <begin position="209"/>
        <end position="229"/>
    </location>
</feature>
<dbReference type="PANTHER" id="PTHR16201">
    <property type="entry name" value="SEVEN TRANSMEMBRANE PROTEIN 1-RELATED"/>
    <property type="match status" value="1"/>
</dbReference>
<feature type="transmembrane region" description="Helical" evidence="5">
    <location>
        <begin position="6"/>
        <end position="23"/>
    </location>
</feature>
<dbReference type="Gene3D" id="1.20.1280.290">
    <property type="match status" value="2"/>
</dbReference>
<feature type="transmembrane region" description="Helical" evidence="5">
    <location>
        <begin position="176"/>
        <end position="197"/>
    </location>
</feature>
<feature type="transmembrane region" description="Helical" evidence="5">
    <location>
        <begin position="35"/>
        <end position="57"/>
    </location>
</feature>
<organism evidence="6">
    <name type="scientific">Arcella intermedia</name>
    <dbReference type="NCBI Taxonomy" id="1963864"/>
    <lineage>
        <taxon>Eukaryota</taxon>
        <taxon>Amoebozoa</taxon>
        <taxon>Tubulinea</taxon>
        <taxon>Elardia</taxon>
        <taxon>Arcellinida</taxon>
        <taxon>Sphaerothecina</taxon>
        <taxon>Arcellidae</taxon>
        <taxon>Arcella</taxon>
    </lineage>
</organism>
<evidence type="ECO:0000313" key="6">
    <source>
        <dbReference type="EMBL" id="NDV35553.1"/>
    </source>
</evidence>
<reference evidence="6" key="1">
    <citation type="journal article" date="2020" name="J. Eukaryot. Microbiol.">
        <title>De novo Sequencing, Assembly and Annotation of the Transcriptome for the Free-Living Testate Amoeba Arcella intermedia.</title>
        <authorList>
            <person name="Ribeiro G.M."/>
            <person name="Porfirio-Sousa A.L."/>
            <person name="Maurer-Alcala X.X."/>
            <person name="Katz L.A."/>
            <person name="Lahr D.J.G."/>
        </authorList>
    </citation>
    <scope>NUCLEOTIDE SEQUENCE</scope>
</reference>
<dbReference type="InterPro" id="IPR006603">
    <property type="entry name" value="PQ-loop_rpt"/>
</dbReference>
<name>A0A6B2LER3_9EUKA</name>
<dbReference type="InterPro" id="IPR051415">
    <property type="entry name" value="LAAT-1"/>
</dbReference>
<comment type="subcellular location">
    <subcellularLocation>
        <location evidence="1">Membrane</location>
        <topology evidence="1">Multi-pass membrane protein</topology>
    </subcellularLocation>
</comment>
<dbReference type="Pfam" id="PF04193">
    <property type="entry name" value="PQ-loop"/>
    <property type="match status" value="2"/>
</dbReference>
<dbReference type="EMBL" id="GIBP01006584">
    <property type="protein sequence ID" value="NDV35553.1"/>
    <property type="molecule type" value="Transcribed_RNA"/>
</dbReference>